<sequence length="106" mass="12096">MDDAVPGCGPVLEVALLDIRPGLTTEFEAAFAEAQTIISSMPGYLRHTLQRCLGADHHYVLLVWWESLEAHTVCFRGSPDYQRWRTLLHHFYDPFPTVEHFVDVAL</sequence>
<reference evidence="2 3" key="1">
    <citation type="submission" date="2019-12" db="EMBL/GenBank/DDBJ databases">
        <title>Deinococcus sp. HMF7620 Genome sequencing and assembly.</title>
        <authorList>
            <person name="Kang H."/>
            <person name="Kim H."/>
            <person name="Joh K."/>
        </authorList>
    </citation>
    <scope>NUCLEOTIDE SEQUENCE [LARGE SCALE GENOMIC DNA]</scope>
    <source>
        <strain evidence="2 3">HMF7620</strain>
    </source>
</reference>
<keyword evidence="2" id="KW-0560">Oxidoreductase</keyword>
<organism evidence="2 3">
    <name type="scientific">Deinococcus arboris</name>
    <dbReference type="NCBI Taxonomy" id="2682977"/>
    <lineage>
        <taxon>Bacteria</taxon>
        <taxon>Thermotogati</taxon>
        <taxon>Deinococcota</taxon>
        <taxon>Deinococci</taxon>
        <taxon>Deinococcales</taxon>
        <taxon>Deinococcaceae</taxon>
        <taxon>Deinococcus</taxon>
    </lineage>
</organism>
<dbReference type="Proteomes" id="UP000483286">
    <property type="component" value="Unassembled WGS sequence"/>
</dbReference>
<accession>A0A7C9LJM5</accession>
<dbReference type="EMBL" id="WQLB01000004">
    <property type="protein sequence ID" value="MVN86018.1"/>
    <property type="molecule type" value="Genomic_DNA"/>
</dbReference>
<name>A0A7C9LJM5_9DEIO</name>
<dbReference type="SUPFAM" id="SSF54909">
    <property type="entry name" value="Dimeric alpha+beta barrel"/>
    <property type="match status" value="1"/>
</dbReference>
<proteinExistence type="predicted"/>
<keyword evidence="3" id="KW-1185">Reference proteome</keyword>
<protein>
    <submittedName>
        <fullName evidence="2">Antibiotic biosynthesis monooxygenase</fullName>
    </submittedName>
</protein>
<dbReference type="Pfam" id="PF03992">
    <property type="entry name" value="ABM"/>
    <property type="match status" value="1"/>
</dbReference>
<evidence type="ECO:0000313" key="2">
    <source>
        <dbReference type="EMBL" id="MVN86018.1"/>
    </source>
</evidence>
<gene>
    <name evidence="2" type="ORF">GO986_04490</name>
</gene>
<evidence type="ECO:0000259" key="1">
    <source>
        <dbReference type="PROSITE" id="PS51725"/>
    </source>
</evidence>
<dbReference type="InterPro" id="IPR011008">
    <property type="entry name" value="Dimeric_a/b-barrel"/>
</dbReference>
<evidence type="ECO:0000313" key="3">
    <source>
        <dbReference type="Proteomes" id="UP000483286"/>
    </source>
</evidence>
<dbReference type="GO" id="GO:0004497">
    <property type="term" value="F:monooxygenase activity"/>
    <property type="evidence" value="ECO:0007669"/>
    <property type="project" value="UniProtKB-KW"/>
</dbReference>
<dbReference type="PROSITE" id="PS51725">
    <property type="entry name" value="ABM"/>
    <property type="match status" value="1"/>
</dbReference>
<dbReference type="AlphaFoldDB" id="A0A7C9LJM5"/>
<dbReference type="InterPro" id="IPR007138">
    <property type="entry name" value="ABM_dom"/>
</dbReference>
<feature type="domain" description="ABM" evidence="1">
    <location>
        <begin position="11"/>
        <end position="101"/>
    </location>
</feature>
<comment type="caution">
    <text evidence="2">The sequence shown here is derived from an EMBL/GenBank/DDBJ whole genome shotgun (WGS) entry which is preliminary data.</text>
</comment>
<dbReference type="Gene3D" id="3.30.70.100">
    <property type="match status" value="1"/>
</dbReference>
<keyword evidence="2" id="KW-0503">Monooxygenase</keyword>